<keyword evidence="3" id="KW-1185">Reference proteome</keyword>
<accession>A0A1S6IM74</accession>
<proteinExistence type="predicted"/>
<dbReference type="EMBL" id="CP019728">
    <property type="protein sequence ID" value="AQS52664.1"/>
    <property type="molecule type" value="Genomic_DNA"/>
</dbReference>
<gene>
    <name evidence="2" type="primary">epsJ_3</name>
    <name evidence="2" type="ORF">BW727_100256</name>
</gene>
<dbReference type="Pfam" id="PF00535">
    <property type="entry name" value="Glycos_transf_2"/>
    <property type="match status" value="1"/>
</dbReference>
<organism evidence="2 3">
    <name type="scientific">Jeotgalibaca dankookensis</name>
    <dbReference type="NCBI Taxonomy" id="708126"/>
    <lineage>
        <taxon>Bacteria</taxon>
        <taxon>Bacillati</taxon>
        <taxon>Bacillota</taxon>
        <taxon>Bacilli</taxon>
        <taxon>Lactobacillales</taxon>
        <taxon>Carnobacteriaceae</taxon>
        <taxon>Jeotgalibaca</taxon>
    </lineage>
</organism>
<keyword evidence="2" id="KW-0808">Transferase</keyword>
<name>A0A1S6IM74_9LACT</name>
<dbReference type="SUPFAM" id="SSF53448">
    <property type="entry name" value="Nucleotide-diphospho-sugar transferases"/>
    <property type="match status" value="1"/>
</dbReference>
<dbReference type="STRING" id="708126.BW727_100256"/>
<evidence type="ECO:0000313" key="2">
    <source>
        <dbReference type="EMBL" id="AQS52664.1"/>
    </source>
</evidence>
<reference evidence="2 3" key="1">
    <citation type="journal article" date="2014" name="Int. J. Syst. Evol. Microbiol.">
        <title>Jeotgalibaca dankookensis gen. nov., sp. nov., a member of the family Carnobacteriaceae, isolated from seujeot (Korean traditional food).</title>
        <authorList>
            <person name="Lee D.G."/>
            <person name="Trujillo M.E."/>
            <person name="Kang H."/>
            <person name="Ahn T.Y."/>
        </authorList>
    </citation>
    <scope>NUCLEOTIDE SEQUENCE [LARGE SCALE GENOMIC DNA]</scope>
    <source>
        <strain evidence="2 3">EX-07</strain>
    </source>
</reference>
<dbReference type="InterPro" id="IPR001173">
    <property type="entry name" value="Glyco_trans_2-like"/>
</dbReference>
<evidence type="ECO:0000313" key="3">
    <source>
        <dbReference type="Proteomes" id="UP000188993"/>
    </source>
</evidence>
<dbReference type="EC" id="2.4.-.-" evidence="2"/>
<dbReference type="PANTHER" id="PTHR22916:SF3">
    <property type="entry name" value="UDP-GLCNAC:BETAGAL BETA-1,3-N-ACETYLGLUCOSAMINYLTRANSFERASE-LIKE PROTEIN 1"/>
    <property type="match status" value="1"/>
</dbReference>
<dbReference type="AlphaFoldDB" id="A0A1S6IM74"/>
<protein>
    <submittedName>
        <fullName evidence="2">Putative glycosyltransferase EpsJ</fullName>
        <ecNumber evidence="2">2.4.-.-</ecNumber>
    </submittedName>
</protein>
<keyword evidence="2" id="KW-0328">Glycosyltransferase</keyword>
<sequence>MENLVSIIIPVYNAEAYLAENIDSVLNQAYESFELILVDDGSTDKSAQIMQNYSEREPRVVALYQENSGAPTARNYGLSVAKGEYIQFIDSDDFMAKQALNRMVTALEETGADLVVGAYDTVDDKGNFIKSVPHPIESGFYIVQENREDFSLIPPMPGNKLFRASVIRNNHLNFQPSLKQAQDLNFYLKFLLFAKTVIVMDEVVYHYRVRTGSISHTYSLVILEVIRSINDAADFYSAHGMINKELFMNIKFHHYTFQIQKTPQIKNRADREEAIEAFKKEFADINRVQLLPRYQGKLYWMNRLKLLASPLFISDFYANYQRKKAKNK</sequence>
<dbReference type="Proteomes" id="UP000188993">
    <property type="component" value="Chromosome"/>
</dbReference>
<evidence type="ECO:0000259" key="1">
    <source>
        <dbReference type="Pfam" id="PF00535"/>
    </source>
</evidence>
<dbReference type="InterPro" id="IPR029044">
    <property type="entry name" value="Nucleotide-diphossugar_trans"/>
</dbReference>
<dbReference type="PANTHER" id="PTHR22916">
    <property type="entry name" value="GLYCOSYLTRANSFERASE"/>
    <property type="match status" value="1"/>
</dbReference>
<dbReference type="Gene3D" id="3.90.550.10">
    <property type="entry name" value="Spore Coat Polysaccharide Biosynthesis Protein SpsA, Chain A"/>
    <property type="match status" value="1"/>
</dbReference>
<dbReference type="GO" id="GO:0016758">
    <property type="term" value="F:hexosyltransferase activity"/>
    <property type="evidence" value="ECO:0007669"/>
    <property type="project" value="UniProtKB-ARBA"/>
</dbReference>
<dbReference type="KEGG" id="jda:BW727_100256"/>
<feature type="domain" description="Glycosyltransferase 2-like" evidence="1">
    <location>
        <begin position="6"/>
        <end position="168"/>
    </location>
</feature>
<dbReference type="OrthoDB" id="8773442at2"/>
<dbReference type="RefSeq" id="WP_062468086.1">
    <property type="nucleotide sequence ID" value="NZ_BBYN01000005.1"/>
</dbReference>